<dbReference type="SUPFAM" id="SSF102588">
    <property type="entry name" value="LmbE-like"/>
    <property type="match status" value="1"/>
</dbReference>
<dbReference type="Gene3D" id="3.40.50.10320">
    <property type="entry name" value="LmbE-like"/>
    <property type="match status" value="1"/>
</dbReference>
<sequence length="821" mass="92813">MKKLFFFFFLSICILNAIGQNPERQIKTSSEILLELKKLAKPTRVLYVAAHPDDENTRVISWLENHRHIETAYFSFTRGDGGQNLIGSEKGPLLGVLRTQELLEARKIDGATQFFSHAIDFGYSKSSDETLEIWNKDQVLGDLVYAIRYFKPDLIITRFPPNAQAGHGHHAASAILAAEAFDLAPLASAYPNQLGRVSTWQPFRLVWNSYSWRRSAEELEEDVKINVGEAVPLLGFSTGEIASRARSMHKCQGFGRNWNRGEITEYFKYTKGANFTSDILEGINTSWGRFDQGEKVQQSFNQLFKNYNYEHPWKNIDNMFAVLREIEKMPENPFKEDATSKIKGLIIASAMVHFDATSSEKSTSINDSLNIDLELVAYQPINVELKKITLFNGNELKINQNIGANKTWEKSIKAHVNGSTKISTPYWLEEDASFGSYSFSNLKELEIAVNSSELWASASILINNKPLEIKTSIFNKVIKPDFGEIYEPIPVLAPITFEIKNPLLISINGQSRALSFTLSNNTPNEISRELDFILPKGWTGELEQSILTLKPFEKVESTIRITPTENAENGYLRFFWKNLQDPALQLQQVKYPHILTQTIQDGAKIRLSAVKTKLSNKVIGYIPGAGDDIPEILQNLGYKVEVLEQSNWSKSKLSSYHTIVTGIRAYNTNDWLAEKAEDLWAYAKNGGNLLVQYNTLNFLSNLKAPIAPTDLQLGRNRVTREDAEITILEPKHPALNVPNKIGEKDFENWVQERGLYFAESWSKDFTPLFEMNDPGEEPHQGSLLIGNFGKGHITYAGISFFRQLPAGVPGAYRLFVNLIEM</sequence>
<dbReference type="InterPro" id="IPR024078">
    <property type="entry name" value="LmbE-like_dom_sf"/>
</dbReference>
<dbReference type="InterPro" id="IPR003737">
    <property type="entry name" value="GlcNAc_PI_deacetylase-related"/>
</dbReference>
<dbReference type="SUPFAM" id="SSF52317">
    <property type="entry name" value="Class I glutamine amidotransferase-like"/>
    <property type="match status" value="1"/>
</dbReference>
<proteinExistence type="predicted"/>
<dbReference type="Proteomes" id="UP000321168">
    <property type="component" value="Unassembled WGS sequence"/>
</dbReference>
<protein>
    <submittedName>
        <fullName evidence="1">PIG-L family deacetylase</fullName>
    </submittedName>
</protein>
<dbReference type="AlphaFoldDB" id="A0A5C6V215"/>
<dbReference type="OrthoDB" id="9759749at2"/>
<dbReference type="PANTHER" id="PTHR12993:SF11">
    <property type="entry name" value="N-ACETYLGLUCOSAMINYL-PHOSPHATIDYLINOSITOL DE-N-ACETYLASE"/>
    <property type="match status" value="1"/>
</dbReference>
<evidence type="ECO:0000313" key="1">
    <source>
        <dbReference type="EMBL" id="TXC77065.1"/>
    </source>
</evidence>
<gene>
    <name evidence="1" type="ORF">FRX97_09380</name>
</gene>
<accession>A0A5C6V215</accession>
<dbReference type="GO" id="GO:0016811">
    <property type="term" value="F:hydrolase activity, acting on carbon-nitrogen (but not peptide) bonds, in linear amides"/>
    <property type="evidence" value="ECO:0007669"/>
    <property type="project" value="TreeGrafter"/>
</dbReference>
<dbReference type="InterPro" id="IPR029062">
    <property type="entry name" value="Class_I_gatase-like"/>
</dbReference>
<name>A0A5C6V215_9FLAO</name>
<dbReference type="EMBL" id="VORB01000008">
    <property type="protein sequence ID" value="TXC77065.1"/>
    <property type="molecule type" value="Genomic_DNA"/>
</dbReference>
<dbReference type="RefSeq" id="WP_147014953.1">
    <property type="nucleotide sequence ID" value="NZ_VORB01000008.1"/>
</dbReference>
<organism evidence="1 2">
    <name type="scientific">Luteibaculum oceani</name>
    <dbReference type="NCBI Taxonomy" id="1294296"/>
    <lineage>
        <taxon>Bacteria</taxon>
        <taxon>Pseudomonadati</taxon>
        <taxon>Bacteroidota</taxon>
        <taxon>Flavobacteriia</taxon>
        <taxon>Flavobacteriales</taxon>
        <taxon>Luteibaculaceae</taxon>
        <taxon>Luteibaculum</taxon>
    </lineage>
</organism>
<reference evidence="1 2" key="1">
    <citation type="submission" date="2019-08" db="EMBL/GenBank/DDBJ databases">
        <title>Genome of Luteibaculum oceani JCM 18817.</title>
        <authorList>
            <person name="Bowman J.P."/>
        </authorList>
    </citation>
    <scope>NUCLEOTIDE SEQUENCE [LARGE SCALE GENOMIC DNA]</scope>
    <source>
        <strain evidence="1 2">JCM 18817</strain>
    </source>
</reference>
<evidence type="ECO:0000313" key="2">
    <source>
        <dbReference type="Proteomes" id="UP000321168"/>
    </source>
</evidence>
<comment type="caution">
    <text evidence="1">The sequence shown here is derived from an EMBL/GenBank/DDBJ whole genome shotgun (WGS) entry which is preliminary data.</text>
</comment>
<dbReference type="Pfam" id="PF02585">
    <property type="entry name" value="PIG-L"/>
    <property type="match status" value="1"/>
</dbReference>
<keyword evidence="2" id="KW-1185">Reference proteome</keyword>
<dbReference type="PANTHER" id="PTHR12993">
    <property type="entry name" value="N-ACETYLGLUCOSAMINYL-PHOSPHATIDYLINOSITOL DE-N-ACETYLASE-RELATED"/>
    <property type="match status" value="1"/>
</dbReference>